<organism evidence="1 2">
    <name type="scientific">Diaporthe vaccinii</name>
    <dbReference type="NCBI Taxonomy" id="105482"/>
    <lineage>
        <taxon>Eukaryota</taxon>
        <taxon>Fungi</taxon>
        <taxon>Dikarya</taxon>
        <taxon>Ascomycota</taxon>
        <taxon>Pezizomycotina</taxon>
        <taxon>Sordariomycetes</taxon>
        <taxon>Sordariomycetidae</taxon>
        <taxon>Diaporthales</taxon>
        <taxon>Diaporthaceae</taxon>
        <taxon>Diaporthe</taxon>
        <taxon>Diaporthe eres species complex</taxon>
    </lineage>
</organism>
<keyword evidence="2" id="KW-1185">Reference proteome</keyword>
<dbReference type="Gene3D" id="1.20.120.450">
    <property type="entry name" value="dinb family like domain"/>
    <property type="match status" value="1"/>
</dbReference>
<evidence type="ECO:0000313" key="1">
    <source>
        <dbReference type="EMBL" id="KAL2285972.1"/>
    </source>
</evidence>
<dbReference type="PANTHER" id="PTHR36922">
    <property type="entry name" value="BLL2446 PROTEIN"/>
    <property type="match status" value="1"/>
</dbReference>
<dbReference type="Pfam" id="PF09351">
    <property type="entry name" value="DUF1993"/>
    <property type="match status" value="1"/>
</dbReference>
<accession>A0ABR4EU68</accession>
<gene>
    <name evidence="1" type="ORF">FJTKL_07228</name>
</gene>
<proteinExistence type="predicted"/>
<protein>
    <recommendedName>
        <fullName evidence="3">Helix-turn-helix-domain containing protein type</fullName>
    </recommendedName>
</protein>
<dbReference type="EMBL" id="JBAWTH010000026">
    <property type="protein sequence ID" value="KAL2285972.1"/>
    <property type="molecule type" value="Genomic_DNA"/>
</dbReference>
<reference evidence="1 2" key="1">
    <citation type="submission" date="2024-03" db="EMBL/GenBank/DDBJ databases">
        <title>A high-quality draft genome sequence of Diaporthe vaccinii, a causative agent of upright dieback and viscid rot disease in cranberry plants.</title>
        <authorList>
            <person name="Sarrasin M."/>
            <person name="Lang B.F."/>
            <person name="Burger G."/>
        </authorList>
    </citation>
    <scope>NUCLEOTIDE SEQUENCE [LARGE SCALE GENOMIC DNA]</scope>
    <source>
        <strain evidence="1 2">IS7</strain>
    </source>
</reference>
<dbReference type="SUPFAM" id="SSF109854">
    <property type="entry name" value="DinB/YfiT-like putative metalloenzymes"/>
    <property type="match status" value="1"/>
</dbReference>
<comment type="caution">
    <text evidence="1">The sequence shown here is derived from an EMBL/GenBank/DDBJ whole genome shotgun (WGS) entry which is preliminary data.</text>
</comment>
<dbReference type="PANTHER" id="PTHR36922:SF1">
    <property type="entry name" value="DUF1993 DOMAIN-CONTAINING PROTEIN"/>
    <property type="match status" value="1"/>
</dbReference>
<dbReference type="InterPro" id="IPR034660">
    <property type="entry name" value="DinB/YfiT-like"/>
</dbReference>
<sequence length="180" mass="20164">MASSPFYDNFVPLLVNSLESLDAILTRAEAHAKENNIDVNAEYATARLYEDMLPLTFQVQAVSNATKSFVEKITGVKVGEWKDDETTFEQLFARVKKTQELIKGVKPEDVNGKESQMVEVKAGPTTFETPVLAYVTTFVIPNLFFHLQTTYAILRMKGVPLSKKDYLFAFLTKAPGSPFN</sequence>
<name>A0ABR4EU68_9PEZI</name>
<evidence type="ECO:0000313" key="2">
    <source>
        <dbReference type="Proteomes" id="UP001600888"/>
    </source>
</evidence>
<evidence type="ECO:0008006" key="3">
    <source>
        <dbReference type="Google" id="ProtNLM"/>
    </source>
</evidence>
<dbReference type="Proteomes" id="UP001600888">
    <property type="component" value="Unassembled WGS sequence"/>
</dbReference>
<dbReference type="InterPro" id="IPR018531">
    <property type="entry name" value="DUF1993"/>
</dbReference>